<dbReference type="AlphaFoldDB" id="A0A917WBB8"/>
<evidence type="ECO:0000256" key="4">
    <source>
        <dbReference type="ARBA" id="ARBA00022475"/>
    </source>
</evidence>
<gene>
    <name evidence="10" type="primary">bioY</name>
    <name evidence="10" type="ORF">GCM10011594_04830</name>
</gene>
<evidence type="ECO:0000256" key="9">
    <source>
        <dbReference type="SAM" id="Phobius"/>
    </source>
</evidence>
<comment type="caution">
    <text evidence="10">The sequence shown here is derived from an EMBL/GenBank/DDBJ whole genome shotgun (WGS) entry which is preliminary data.</text>
</comment>
<evidence type="ECO:0000256" key="1">
    <source>
        <dbReference type="ARBA" id="ARBA00004651"/>
    </source>
</evidence>
<feature type="transmembrane region" description="Helical" evidence="9">
    <location>
        <begin position="60"/>
        <end position="77"/>
    </location>
</feature>
<evidence type="ECO:0000313" key="11">
    <source>
        <dbReference type="Proteomes" id="UP000655208"/>
    </source>
</evidence>
<organism evidence="10 11">
    <name type="scientific">Nakamurella endophytica</name>
    <dbReference type="NCBI Taxonomy" id="1748367"/>
    <lineage>
        <taxon>Bacteria</taxon>
        <taxon>Bacillati</taxon>
        <taxon>Actinomycetota</taxon>
        <taxon>Actinomycetes</taxon>
        <taxon>Nakamurellales</taxon>
        <taxon>Nakamurellaceae</taxon>
        <taxon>Nakamurella</taxon>
    </lineage>
</organism>
<dbReference type="Pfam" id="PF02632">
    <property type="entry name" value="BioY"/>
    <property type="match status" value="1"/>
</dbReference>
<evidence type="ECO:0000256" key="6">
    <source>
        <dbReference type="ARBA" id="ARBA00022989"/>
    </source>
</evidence>
<feature type="transmembrane region" description="Helical" evidence="9">
    <location>
        <begin position="83"/>
        <end position="105"/>
    </location>
</feature>
<dbReference type="EMBL" id="BMNA01000001">
    <property type="protein sequence ID" value="GGL88246.1"/>
    <property type="molecule type" value="Genomic_DNA"/>
</dbReference>
<feature type="transmembrane region" description="Helical" evidence="9">
    <location>
        <begin position="117"/>
        <end position="139"/>
    </location>
</feature>
<evidence type="ECO:0000313" key="10">
    <source>
        <dbReference type="EMBL" id="GGL88246.1"/>
    </source>
</evidence>
<dbReference type="PANTHER" id="PTHR34295">
    <property type="entry name" value="BIOTIN TRANSPORTER BIOY"/>
    <property type="match status" value="1"/>
</dbReference>
<evidence type="ECO:0000256" key="2">
    <source>
        <dbReference type="ARBA" id="ARBA00010692"/>
    </source>
</evidence>
<evidence type="ECO:0000256" key="5">
    <source>
        <dbReference type="ARBA" id="ARBA00022692"/>
    </source>
</evidence>
<proteinExistence type="inferred from homology"/>
<dbReference type="Proteomes" id="UP000655208">
    <property type="component" value="Unassembled WGS sequence"/>
</dbReference>
<keyword evidence="11" id="KW-1185">Reference proteome</keyword>
<keyword evidence="3 8" id="KW-0813">Transport</keyword>
<evidence type="ECO:0000256" key="8">
    <source>
        <dbReference type="PIRNR" id="PIRNR016661"/>
    </source>
</evidence>
<accession>A0A917WBB8</accession>
<evidence type="ECO:0000256" key="3">
    <source>
        <dbReference type="ARBA" id="ARBA00022448"/>
    </source>
</evidence>
<keyword evidence="6 9" id="KW-1133">Transmembrane helix</keyword>
<dbReference type="InterPro" id="IPR003784">
    <property type="entry name" value="BioY"/>
</dbReference>
<dbReference type="PANTHER" id="PTHR34295:SF4">
    <property type="entry name" value="BIOTIN TRANSPORTER BIOY-RELATED"/>
    <property type="match status" value="1"/>
</dbReference>
<evidence type="ECO:0000256" key="7">
    <source>
        <dbReference type="ARBA" id="ARBA00023136"/>
    </source>
</evidence>
<keyword evidence="4 8" id="KW-1003">Cell membrane</keyword>
<comment type="subcellular location">
    <subcellularLocation>
        <location evidence="1 8">Cell membrane</location>
        <topology evidence="1 8">Multi-pass membrane protein</topology>
    </subcellularLocation>
</comment>
<reference evidence="10" key="2">
    <citation type="submission" date="2020-09" db="EMBL/GenBank/DDBJ databases">
        <authorList>
            <person name="Sun Q."/>
            <person name="Zhou Y."/>
        </authorList>
    </citation>
    <scope>NUCLEOTIDE SEQUENCE</scope>
    <source>
        <strain evidence="10">CGMCC 4.7308</strain>
    </source>
</reference>
<name>A0A917WBB8_9ACTN</name>
<reference evidence="10" key="1">
    <citation type="journal article" date="2014" name="Int. J. Syst. Evol. Microbiol.">
        <title>Complete genome sequence of Corynebacterium casei LMG S-19264T (=DSM 44701T), isolated from a smear-ripened cheese.</title>
        <authorList>
            <consortium name="US DOE Joint Genome Institute (JGI-PGF)"/>
            <person name="Walter F."/>
            <person name="Albersmeier A."/>
            <person name="Kalinowski J."/>
            <person name="Ruckert C."/>
        </authorList>
    </citation>
    <scope>NUCLEOTIDE SEQUENCE</scope>
    <source>
        <strain evidence="10">CGMCC 4.7308</strain>
    </source>
</reference>
<keyword evidence="5 9" id="KW-0812">Transmembrane</keyword>
<dbReference type="PIRSF" id="PIRSF016661">
    <property type="entry name" value="BioY"/>
    <property type="match status" value="1"/>
</dbReference>
<comment type="similarity">
    <text evidence="2 8">Belongs to the BioY family.</text>
</comment>
<protein>
    <recommendedName>
        <fullName evidence="8">Biotin transporter</fullName>
    </recommendedName>
</protein>
<dbReference type="GO" id="GO:0015225">
    <property type="term" value="F:biotin transmembrane transporter activity"/>
    <property type="evidence" value="ECO:0007669"/>
    <property type="project" value="UniProtKB-UniRule"/>
</dbReference>
<dbReference type="GO" id="GO:0005886">
    <property type="term" value="C:plasma membrane"/>
    <property type="evidence" value="ECO:0007669"/>
    <property type="project" value="UniProtKB-SubCell"/>
</dbReference>
<dbReference type="RefSeq" id="WP_188939867.1">
    <property type="nucleotide sequence ID" value="NZ_BMNA01000001.1"/>
</dbReference>
<dbReference type="Gene3D" id="1.10.1760.20">
    <property type="match status" value="1"/>
</dbReference>
<keyword evidence="7 8" id="KW-0472">Membrane</keyword>
<sequence>MADRRTTARDLAQVAVFAALLAALGLPGTVTLGTTAVPITLQTLGVMLAGGLLGARRGLLAVLVFDALVLAGLPLLAGGRGGIGVLAGVSAGYLVGWLPGVVVIGLLSRRLLPRRPLWLGIVVQVVGGIVVIYAIGVPWTAVRAHLPLWTAVVDAGKFLPGDAVKAVVAAAVCRQVHRAYPGLLAPRTPATGRTGAPV</sequence>